<proteinExistence type="predicted"/>
<accession>A0A2N3Y2R5</accession>
<dbReference type="RefSeq" id="WP_143539632.1">
    <property type="nucleotide sequence ID" value="NZ_CP061007.1"/>
</dbReference>
<name>A0A2N3Y2R5_SACSN</name>
<feature type="region of interest" description="Disordered" evidence="1">
    <location>
        <begin position="1"/>
        <end position="26"/>
    </location>
</feature>
<dbReference type="EMBL" id="PJNB01000001">
    <property type="protein sequence ID" value="PKW17131.1"/>
    <property type="molecule type" value="Genomic_DNA"/>
</dbReference>
<protein>
    <submittedName>
        <fullName evidence="2">Uncharacterized protein</fullName>
    </submittedName>
</protein>
<keyword evidence="3" id="KW-1185">Reference proteome</keyword>
<reference evidence="2" key="1">
    <citation type="submission" date="2017-12" db="EMBL/GenBank/DDBJ databases">
        <title>Sequencing the genomes of 1000 Actinobacteria strains.</title>
        <authorList>
            <person name="Klenk H.-P."/>
        </authorList>
    </citation>
    <scope>NUCLEOTIDE SEQUENCE [LARGE SCALE GENOMIC DNA]</scope>
    <source>
        <strain evidence="2">DSM 44228</strain>
    </source>
</reference>
<sequence>MRPRGADRMLPQRHSVPSRPIHPTRARQLARACRPPTEPNFNVHKERDVATPAPLAALTKLATNPSATAGRISTNWSEGGLRHAADQHRDLLNVVLGADVLRTEQPMRDHMAYTHRVLGPPQPTS</sequence>
<gene>
    <name evidence="2" type="ORF">A8926_5063</name>
</gene>
<evidence type="ECO:0000313" key="3">
    <source>
        <dbReference type="Proteomes" id="UP000233786"/>
    </source>
</evidence>
<comment type="caution">
    <text evidence="2">The sequence shown here is derived from an EMBL/GenBank/DDBJ whole genome shotgun (WGS) entry which is preliminary data.</text>
</comment>
<dbReference type="Proteomes" id="UP000233786">
    <property type="component" value="Unassembled WGS sequence"/>
</dbReference>
<evidence type="ECO:0000256" key="1">
    <source>
        <dbReference type="SAM" id="MobiDB-lite"/>
    </source>
</evidence>
<organism evidence="2 3">
    <name type="scientific">Saccharopolyspora spinosa</name>
    <dbReference type="NCBI Taxonomy" id="60894"/>
    <lineage>
        <taxon>Bacteria</taxon>
        <taxon>Bacillati</taxon>
        <taxon>Actinomycetota</taxon>
        <taxon>Actinomycetes</taxon>
        <taxon>Pseudonocardiales</taxon>
        <taxon>Pseudonocardiaceae</taxon>
        <taxon>Saccharopolyspora</taxon>
    </lineage>
</organism>
<dbReference type="AlphaFoldDB" id="A0A2N3Y2R5"/>
<evidence type="ECO:0000313" key="2">
    <source>
        <dbReference type="EMBL" id="PKW17131.1"/>
    </source>
</evidence>